<sequence length="120" mass="13366">MRTTSFIILSIVLSAPGFSIIAEEEATPRDRLIVETLTRLKRFDVSGNEKWKVAVERYARSQRGEEGYFELVEQFSVKGEAPALIRLIEKDPATGDASKAVQLLFRLGEQERIAGLLVAG</sequence>
<reference evidence="1" key="1">
    <citation type="submission" date="2018-05" db="EMBL/GenBank/DDBJ databases">
        <authorList>
            <person name="Lanie J.A."/>
            <person name="Ng W.-L."/>
            <person name="Kazmierczak K.M."/>
            <person name="Andrzejewski T.M."/>
            <person name="Davidsen T.M."/>
            <person name="Wayne K.J."/>
            <person name="Tettelin H."/>
            <person name="Glass J.I."/>
            <person name="Rusch D."/>
            <person name="Podicherti R."/>
            <person name="Tsui H.-C.T."/>
            <person name="Winkler M.E."/>
        </authorList>
    </citation>
    <scope>NUCLEOTIDE SEQUENCE</scope>
</reference>
<gene>
    <name evidence="1" type="ORF">METZ01_LOCUS247992</name>
</gene>
<dbReference type="AlphaFoldDB" id="A0A382I6H1"/>
<proteinExistence type="predicted"/>
<organism evidence="1">
    <name type="scientific">marine metagenome</name>
    <dbReference type="NCBI Taxonomy" id="408172"/>
    <lineage>
        <taxon>unclassified sequences</taxon>
        <taxon>metagenomes</taxon>
        <taxon>ecological metagenomes</taxon>
    </lineage>
</organism>
<evidence type="ECO:0000313" key="1">
    <source>
        <dbReference type="EMBL" id="SVB95138.1"/>
    </source>
</evidence>
<accession>A0A382I6H1</accession>
<name>A0A382I6H1_9ZZZZ</name>
<evidence type="ECO:0008006" key="2">
    <source>
        <dbReference type="Google" id="ProtNLM"/>
    </source>
</evidence>
<dbReference type="EMBL" id="UINC01065453">
    <property type="protein sequence ID" value="SVB95138.1"/>
    <property type="molecule type" value="Genomic_DNA"/>
</dbReference>
<protein>
    <recommendedName>
        <fullName evidence="2">HEAT repeat domain-containing protein</fullName>
    </recommendedName>
</protein>
<feature type="non-terminal residue" evidence="1">
    <location>
        <position position="120"/>
    </location>
</feature>